<reference evidence="1 2" key="1">
    <citation type="submission" date="2020-02" db="EMBL/GenBank/DDBJ databases">
        <title>Sequencing the genomes of 1000 actinobacteria strains.</title>
        <authorList>
            <person name="Klenk H.-P."/>
        </authorList>
    </citation>
    <scope>NUCLEOTIDE SEQUENCE [LARGE SCALE GENOMIC DNA]</scope>
    <source>
        <strain evidence="1 2">DSM 27960</strain>
    </source>
</reference>
<dbReference type="PANTHER" id="PTHR13812">
    <property type="entry name" value="KETIMINE REDUCTASE MU-CRYSTALLIN"/>
    <property type="match status" value="1"/>
</dbReference>
<dbReference type="Proteomes" id="UP000541033">
    <property type="component" value="Unassembled WGS sequence"/>
</dbReference>
<evidence type="ECO:0000313" key="1">
    <source>
        <dbReference type="EMBL" id="NIH54300.1"/>
    </source>
</evidence>
<name>A0A7X5R258_9MICO</name>
<dbReference type="Pfam" id="PF02423">
    <property type="entry name" value="OCD_Mu_crystall"/>
    <property type="match status" value="1"/>
</dbReference>
<keyword evidence="2" id="KW-1185">Reference proteome</keyword>
<dbReference type="EMBL" id="JAAMOX010000002">
    <property type="protein sequence ID" value="NIH54300.1"/>
    <property type="molecule type" value="Genomic_DNA"/>
</dbReference>
<dbReference type="SUPFAM" id="SSF51735">
    <property type="entry name" value="NAD(P)-binding Rossmann-fold domains"/>
    <property type="match status" value="1"/>
</dbReference>
<protein>
    <submittedName>
        <fullName evidence="1">Ornithine cyclodeaminase</fullName>
        <ecNumber evidence="1">4.3.1.12</ecNumber>
    </submittedName>
</protein>
<dbReference type="PIRSF" id="PIRSF001439">
    <property type="entry name" value="CryM"/>
    <property type="match status" value="1"/>
</dbReference>
<evidence type="ECO:0000313" key="2">
    <source>
        <dbReference type="Proteomes" id="UP000541033"/>
    </source>
</evidence>
<dbReference type="EC" id="4.3.1.12" evidence="1"/>
<dbReference type="InterPro" id="IPR036291">
    <property type="entry name" value="NAD(P)-bd_dom_sf"/>
</dbReference>
<sequence length="313" mass="32645">MTLAYIDAKQLREIATPQVAVAALEAALRSEIDPERDSPRLFSPAPAGEFLLMPTAGTTYSGVKVVTIAPENPAKGHPKIQGTYLLFDSATLAPIALMDGAELTLIRTPATSVLAIKHMLAADPRGARTSSGTVIVFGAGPQAWNHIETLAAIAPPTEVLIVGRRAERVNEVVGQCTAAGISARAATADEVSKADVVICVTSSSVPVFDGALVADHAVVAAVGSHGLDARELEADLVRRADVVVESRAGAMREGGDLIPARSPEEWAEHQLTNLAELVAGGLVRRAGHPAVYSGVGMAWQDIVTAAAVYEQTR</sequence>
<dbReference type="InterPro" id="IPR023401">
    <property type="entry name" value="ODC_N"/>
</dbReference>
<dbReference type="Gene3D" id="3.40.50.720">
    <property type="entry name" value="NAD(P)-binding Rossmann-like Domain"/>
    <property type="match status" value="1"/>
</dbReference>
<accession>A0A7X5R258</accession>
<gene>
    <name evidence="1" type="ORF">FHX76_002196</name>
</gene>
<dbReference type="AlphaFoldDB" id="A0A7X5R258"/>
<dbReference type="PANTHER" id="PTHR13812:SF19">
    <property type="entry name" value="KETIMINE REDUCTASE MU-CRYSTALLIN"/>
    <property type="match status" value="1"/>
</dbReference>
<dbReference type="InterPro" id="IPR003462">
    <property type="entry name" value="ODC_Mu_crystall"/>
</dbReference>
<dbReference type="GO" id="GO:0005737">
    <property type="term" value="C:cytoplasm"/>
    <property type="evidence" value="ECO:0007669"/>
    <property type="project" value="TreeGrafter"/>
</dbReference>
<proteinExistence type="predicted"/>
<organism evidence="1 2">
    <name type="scientific">Lysinibacter cavernae</name>
    <dbReference type="NCBI Taxonomy" id="1640652"/>
    <lineage>
        <taxon>Bacteria</taxon>
        <taxon>Bacillati</taxon>
        <taxon>Actinomycetota</taxon>
        <taxon>Actinomycetes</taxon>
        <taxon>Micrococcales</taxon>
        <taxon>Microbacteriaceae</taxon>
        <taxon>Lysinibacter</taxon>
    </lineage>
</organism>
<dbReference type="RefSeq" id="WP_167150693.1">
    <property type="nucleotide sequence ID" value="NZ_JAAMOX010000002.1"/>
</dbReference>
<keyword evidence="1" id="KW-0456">Lyase</keyword>
<dbReference type="Gene3D" id="3.30.1780.10">
    <property type="entry name" value="ornithine cyclodeaminase, domain 1"/>
    <property type="match status" value="1"/>
</dbReference>
<dbReference type="GO" id="GO:0008473">
    <property type="term" value="F:ornithine cyclodeaminase activity"/>
    <property type="evidence" value="ECO:0007669"/>
    <property type="project" value="UniProtKB-EC"/>
</dbReference>
<comment type="caution">
    <text evidence="1">The sequence shown here is derived from an EMBL/GenBank/DDBJ whole genome shotgun (WGS) entry which is preliminary data.</text>
</comment>